<organism evidence="1 2">
    <name type="scientific">Cytobacillus oceanisediminis</name>
    <dbReference type="NCBI Taxonomy" id="665099"/>
    <lineage>
        <taxon>Bacteria</taxon>
        <taxon>Bacillati</taxon>
        <taxon>Bacillota</taxon>
        <taxon>Bacilli</taxon>
        <taxon>Bacillales</taxon>
        <taxon>Bacillaceae</taxon>
        <taxon>Cytobacillus</taxon>
    </lineage>
</organism>
<gene>
    <name evidence="1" type="ORF">BBV17_27985</name>
</gene>
<comment type="caution">
    <text evidence="1">The sequence shown here is derived from an EMBL/GenBank/DDBJ whole genome shotgun (WGS) entry which is preliminary data.</text>
</comment>
<evidence type="ECO:0000313" key="2">
    <source>
        <dbReference type="Proteomes" id="UP000180194"/>
    </source>
</evidence>
<reference evidence="1 2" key="1">
    <citation type="submission" date="2016-07" db="EMBL/GenBank/DDBJ databases">
        <title>Bacillus oceanisediminis whole genome.</title>
        <authorList>
            <person name="Pal Y."/>
            <person name="Verma A."/>
            <person name="Mual P."/>
            <person name="Srinivasan K."/>
        </authorList>
    </citation>
    <scope>NUCLEOTIDE SEQUENCE [LARGE SCALE GENOMIC DNA]</scope>
    <source>
        <strain evidence="1 2">Bhandara28</strain>
    </source>
</reference>
<protein>
    <submittedName>
        <fullName evidence="1">Uncharacterized protein</fullName>
    </submittedName>
</protein>
<name>A0ABX3CL75_9BACI</name>
<proteinExistence type="predicted"/>
<dbReference type="EMBL" id="MBRJ01000055">
    <property type="protein sequence ID" value="OHX41682.1"/>
    <property type="molecule type" value="Genomic_DNA"/>
</dbReference>
<accession>A0ABX3CL75</accession>
<evidence type="ECO:0000313" key="1">
    <source>
        <dbReference type="EMBL" id="OHX41682.1"/>
    </source>
</evidence>
<sequence length="147" mass="17271">MKYHEILTLLSENMYPECWVNSRDNEGLDTYTLRENIGVSIVELPEEEESKVSNEFTERFMNESAYLRHYSLKYNGSTVKNILLFLVDGGRAFIPSPKLIDRNYIHDDDLIISVIIDRLAFDSRYESEDTTRYLDRAKLSYQKSILN</sequence>
<keyword evidence="2" id="KW-1185">Reference proteome</keyword>
<dbReference type="RefSeq" id="WP_071159599.1">
    <property type="nucleotide sequence ID" value="NZ_MBRJ01000055.1"/>
</dbReference>
<dbReference type="Proteomes" id="UP000180194">
    <property type="component" value="Unassembled WGS sequence"/>
</dbReference>